<reference evidence="1 2" key="1">
    <citation type="submission" date="2011-02" db="EMBL/GenBank/DDBJ databases">
        <authorList>
            <person name="Durkin A.S."/>
            <person name="Madupu R."/>
            <person name="Torralba M."/>
            <person name="Gillis M."/>
            <person name="Methe B."/>
            <person name="Sutton G."/>
            <person name="Nelson K.E."/>
        </authorList>
    </citation>
    <scope>NUCLEOTIDE SEQUENCE [LARGE SCALE GENOMIC DNA]</scope>
    <source>
        <strain evidence="1 2">CRIS 18C-A</strain>
    </source>
</reference>
<evidence type="ECO:0000313" key="2">
    <source>
        <dbReference type="Proteomes" id="UP000003155"/>
    </source>
</evidence>
<keyword evidence="2" id="KW-1185">Reference proteome</keyword>
<evidence type="ECO:0000313" key="1">
    <source>
        <dbReference type="EMBL" id="EGC87352.1"/>
    </source>
</evidence>
<dbReference type="AlphaFoldDB" id="F0H4A8"/>
<protein>
    <submittedName>
        <fullName evidence="1">Uncharacterized protein</fullName>
    </submittedName>
</protein>
<accession>F0H4A8</accession>
<comment type="caution">
    <text evidence="1">The sequence shown here is derived from an EMBL/GenBank/DDBJ whole genome shotgun (WGS) entry which is preliminary data.</text>
</comment>
<organism evidence="1 2">
    <name type="scientific">Prevotella denticola CRIS 18C-A</name>
    <dbReference type="NCBI Taxonomy" id="944557"/>
    <lineage>
        <taxon>Bacteria</taxon>
        <taxon>Pseudomonadati</taxon>
        <taxon>Bacteroidota</taxon>
        <taxon>Bacteroidia</taxon>
        <taxon>Bacteroidales</taxon>
        <taxon>Prevotellaceae</taxon>
        <taxon>Prevotella</taxon>
    </lineage>
</organism>
<dbReference type="Proteomes" id="UP000003155">
    <property type="component" value="Unassembled WGS sequence"/>
</dbReference>
<gene>
    <name evidence="1" type="ORF">HMPREF9303_2222</name>
</gene>
<proteinExistence type="predicted"/>
<sequence length="46" mass="5134">MPYIAWRGACLLPEKSCAGRTYLSRGLFRKRCGMVSLKEVMGNLAV</sequence>
<name>F0H4A8_9BACT</name>
<dbReference type="EMBL" id="AEXO01000013">
    <property type="protein sequence ID" value="EGC87352.1"/>
    <property type="molecule type" value="Genomic_DNA"/>
</dbReference>